<name>A0ABV9HSA1_9FLAO</name>
<gene>
    <name evidence="1" type="ORF">ACFO3O_03875</name>
</gene>
<proteinExistence type="predicted"/>
<dbReference type="RefSeq" id="WP_379977189.1">
    <property type="nucleotide sequence ID" value="NZ_JBHSFV010000001.1"/>
</dbReference>
<keyword evidence="2" id="KW-1185">Reference proteome</keyword>
<accession>A0ABV9HSA1</accession>
<evidence type="ECO:0000313" key="1">
    <source>
        <dbReference type="EMBL" id="MFC4633029.1"/>
    </source>
</evidence>
<comment type="caution">
    <text evidence="1">The sequence shown here is derived from an EMBL/GenBank/DDBJ whole genome shotgun (WGS) entry which is preliminary data.</text>
</comment>
<sequence>MIYTIEKADLVSTQLRKFTTAYAHHLVGQYANIDFWLQEVIASQKTIDTYKHRFNQLRDAQKEWVEKHDVREADYCPICRGKCELSDKNLLRPAPPIRTSSKTLDITRRELVNAAYYFLIRCYSVGLLDDHDLKKKCDLIGTSIDPNDLEK</sequence>
<protein>
    <submittedName>
        <fullName evidence="1">Uncharacterized protein</fullName>
    </submittedName>
</protein>
<organism evidence="1 2">
    <name type="scientific">Dokdonia ponticola</name>
    <dbReference type="NCBI Taxonomy" id="2041041"/>
    <lineage>
        <taxon>Bacteria</taxon>
        <taxon>Pseudomonadati</taxon>
        <taxon>Bacteroidota</taxon>
        <taxon>Flavobacteriia</taxon>
        <taxon>Flavobacteriales</taxon>
        <taxon>Flavobacteriaceae</taxon>
        <taxon>Dokdonia</taxon>
    </lineage>
</organism>
<dbReference type="Proteomes" id="UP001596043">
    <property type="component" value="Unassembled WGS sequence"/>
</dbReference>
<evidence type="ECO:0000313" key="2">
    <source>
        <dbReference type="Proteomes" id="UP001596043"/>
    </source>
</evidence>
<reference evidence="2" key="1">
    <citation type="journal article" date="2019" name="Int. J. Syst. Evol. Microbiol.">
        <title>The Global Catalogue of Microorganisms (GCM) 10K type strain sequencing project: providing services to taxonomists for standard genome sequencing and annotation.</title>
        <authorList>
            <consortium name="The Broad Institute Genomics Platform"/>
            <consortium name="The Broad Institute Genome Sequencing Center for Infectious Disease"/>
            <person name="Wu L."/>
            <person name="Ma J."/>
        </authorList>
    </citation>
    <scope>NUCLEOTIDE SEQUENCE [LARGE SCALE GENOMIC DNA]</scope>
    <source>
        <strain evidence="2">YJ-61-S</strain>
    </source>
</reference>
<dbReference type="EMBL" id="JBHSFV010000001">
    <property type="protein sequence ID" value="MFC4633029.1"/>
    <property type="molecule type" value="Genomic_DNA"/>
</dbReference>